<evidence type="ECO:0000313" key="5">
    <source>
        <dbReference type="Proteomes" id="UP000286928"/>
    </source>
</evidence>
<dbReference type="Pfam" id="PF00903">
    <property type="entry name" value="Glyoxalase"/>
    <property type="match status" value="2"/>
</dbReference>
<keyword evidence="3" id="KW-0560">Oxidoreductase</keyword>
<dbReference type="InterPro" id="IPR050383">
    <property type="entry name" value="GlyoxalaseI/FosfomycinResist"/>
</dbReference>
<protein>
    <submittedName>
        <fullName evidence="3">Catechol 2,3-dioxygenase</fullName>
    </submittedName>
</protein>
<keyword evidence="3" id="KW-0223">Dioxygenase</keyword>
<dbReference type="Proteomes" id="UP000286928">
    <property type="component" value="Unassembled WGS sequence"/>
</dbReference>
<dbReference type="AlphaFoldDB" id="A0A430S767"/>
<dbReference type="PANTHER" id="PTHR21366">
    <property type="entry name" value="GLYOXALASE FAMILY PROTEIN"/>
    <property type="match status" value="1"/>
</dbReference>
<dbReference type="EMBL" id="PEMD01000276">
    <property type="protein sequence ID" value="RTH31224.1"/>
    <property type="molecule type" value="Genomic_DNA"/>
</dbReference>
<dbReference type="PANTHER" id="PTHR21366:SF19">
    <property type="entry name" value="METAPYROCATECHASE"/>
    <property type="match status" value="1"/>
</dbReference>
<keyword evidence="6" id="KW-1185">Reference proteome</keyword>
<dbReference type="InterPro" id="IPR017624">
    <property type="entry name" value="Catechol_2-3_dOase"/>
</dbReference>
<dbReference type="InterPro" id="IPR037523">
    <property type="entry name" value="VOC_core"/>
</dbReference>
<dbReference type="GO" id="GO:0008198">
    <property type="term" value="F:ferrous iron binding"/>
    <property type="evidence" value="ECO:0007669"/>
    <property type="project" value="InterPro"/>
</dbReference>
<evidence type="ECO:0000313" key="6">
    <source>
        <dbReference type="Proteomes" id="UP000287962"/>
    </source>
</evidence>
<feature type="domain" description="VOC" evidence="2">
    <location>
        <begin position="13"/>
        <end position="125"/>
    </location>
</feature>
<keyword evidence="1" id="KW-0677">Repeat</keyword>
<dbReference type="Proteomes" id="UP000287962">
    <property type="component" value="Unassembled WGS sequence"/>
</dbReference>
<sequence>MDCERWPYGDLAHLAHVELITPKPEESLWFFTEVMGMTVSGEEGDSVYLRGWDDYEFHTLKLTAGKAPALGHLAFRTKSLEALKRRVKALEASGLGEGWTEGDLGHGPAYRFRTPDGHLMEIYYETVWYTPTEATRPALKNQASRFPGRGANLRRLDHINILASDVGAVRTFLETYLGMKVTEQIVFSDGTEQGAWLTCNNKTYDVAITKDHLGAKGRLHHFTYAVDSREEVLRAADICLEHGVFIETGPHKHAIQQTFFLYVYEPGGCRFEIACPGARLLLAPDWKPIVWNEEERKRGQAWGLKTVETFHTYGVPPVEEA</sequence>
<dbReference type="GO" id="GO:0018577">
    <property type="term" value="F:catechol 2,3-dioxygenase activity"/>
    <property type="evidence" value="ECO:0007669"/>
    <property type="project" value="InterPro"/>
</dbReference>
<dbReference type="InterPro" id="IPR004360">
    <property type="entry name" value="Glyas_Fos-R_dOase_dom"/>
</dbReference>
<feature type="domain" description="VOC" evidence="2">
    <location>
        <begin position="155"/>
        <end position="276"/>
    </location>
</feature>
<dbReference type="NCBIfam" id="TIGR03211">
    <property type="entry name" value="catechol_2_3"/>
    <property type="match status" value="1"/>
</dbReference>
<accession>A0A430S767</accession>
<proteinExistence type="predicted"/>
<dbReference type="PROSITE" id="PS51819">
    <property type="entry name" value="VOC"/>
    <property type="match status" value="2"/>
</dbReference>
<evidence type="ECO:0000313" key="3">
    <source>
        <dbReference type="EMBL" id="RTH31224.1"/>
    </source>
</evidence>
<dbReference type="EMBL" id="PEML01000330">
    <property type="protein sequence ID" value="RTI04230.1"/>
    <property type="molecule type" value="Genomic_DNA"/>
</dbReference>
<dbReference type="Gene3D" id="3.10.180.10">
    <property type="entry name" value="2,3-Dihydroxybiphenyl 1,2-Dioxygenase, domain 1"/>
    <property type="match status" value="2"/>
</dbReference>
<evidence type="ECO:0000313" key="4">
    <source>
        <dbReference type="EMBL" id="RTI04230.1"/>
    </source>
</evidence>
<dbReference type="InterPro" id="IPR029068">
    <property type="entry name" value="Glyas_Bleomycin-R_OHBP_Dase"/>
</dbReference>
<name>A0A430S767_THESC</name>
<reference evidence="4" key="1">
    <citation type="submission" date="2017-10" db="EMBL/GenBank/DDBJ databases">
        <authorList>
            <person name="Wilpiszeski R.L."/>
            <person name="Zhidan Z."/>
            <person name="House C.H."/>
        </authorList>
    </citation>
    <scope>NUCLEOTIDE SEQUENCE</scope>
    <source>
        <strain evidence="4">12_S12</strain>
    </source>
</reference>
<dbReference type="RefSeq" id="WP_126165463.1">
    <property type="nucleotide sequence ID" value="NZ_PELO01000326.1"/>
</dbReference>
<evidence type="ECO:0000256" key="1">
    <source>
        <dbReference type="ARBA" id="ARBA00022737"/>
    </source>
</evidence>
<dbReference type="SUPFAM" id="SSF54593">
    <property type="entry name" value="Glyoxalase/Bleomycin resistance protein/Dihydroxybiphenyl dioxygenase"/>
    <property type="match status" value="1"/>
</dbReference>
<organism evidence="3 5">
    <name type="scientific">Thermus scotoductus</name>
    <dbReference type="NCBI Taxonomy" id="37636"/>
    <lineage>
        <taxon>Bacteria</taxon>
        <taxon>Thermotogati</taxon>
        <taxon>Deinococcota</taxon>
        <taxon>Deinococci</taxon>
        <taxon>Thermales</taxon>
        <taxon>Thermaceae</taxon>
        <taxon>Thermus</taxon>
    </lineage>
</organism>
<comment type="caution">
    <text evidence="3">The sequence shown here is derived from an EMBL/GenBank/DDBJ whole genome shotgun (WGS) entry which is preliminary data.</text>
</comment>
<gene>
    <name evidence="4" type="ORF">CSW25_13225</name>
    <name evidence="3" type="ORF">CSW33_08535</name>
</gene>
<reference evidence="5 6" key="2">
    <citation type="journal article" date="2019" name="Extremophiles">
        <title>Biogeography of thermophiles and predominance of Thermus scotoductus in domestic water heaters.</title>
        <authorList>
            <person name="Wilpiszeski R.L."/>
            <person name="Zhang Z."/>
            <person name="House C.H."/>
        </authorList>
    </citation>
    <scope>NUCLEOTIDE SEQUENCE [LARGE SCALE GENOMIC DNA]</scope>
    <source>
        <strain evidence="4 6">12_S12</strain>
        <strain evidence="3 5">20_S20</strain>
    </source>
</reference>
<dbReference type="CDD" id="cd09013">
    <property type="entry name" value="BphC-JF8_N_like"/>
    <property type="match status" value="1"/>
</dbReference>
<evidence type="ECO:0000259" key="2">
    <source>
        <dbReference type="PROSITE" id="PS51819"/>
    </source>
</evidence>